<dbReference type="OrthoDB" id="272502at2"/>
<dbReference type="RefSeq" id="WP_146596840.1">
    <property type="nucleotide sequence ID" value="NZ_SJPT01000010.1"/>
</dbReference>
<keyword evidence="4" id="KW-1185">Reference proteome</keyword>
<proteinExistence type="predicted"/>
<evidence type="ECO:0000256" key="2">
    <source>
        <dbReference type="SAM" id="Phobius"/>
    </source>
</evidence>
<evidence type="ECO:0000313" key="3">
    <source>
        <dbReference type="EMBL" id="TWU17632.1"/>
    </source>
</evidence>
<comment type="caution">
    <text evidence="3">The sequence shown here is derived from an EMBL/GenBank/DDBJ whole genome shotgun (WGS) entry which is preliminary data.</text>
</comment>
<gene>
    <name evidence="3" type="ORF">Pla52o_48470</name>
</gene>
<name>A0A5C6C0K0_9BACT</name>
<protein>
    <submittedName>
        <fullName evidence="3">Uncharacterized protein</fullName>
    </submittedName>
</protein>
<organism evidence="3 4">
    <name type="scientific">Novipirellula galeiformis</name>
    <dbReference type="NCBI Taxonomy" id="2528004"/>
    <lineage>
        <taxon>Bacteria</taxon>
        <taxon>Pseudomonadati</taxon>
        <taxon>Planctomycetota</taxon>
        <taxon>Planctomycetia</taxon>
        <taxon>Pirellulales</taxon>
        <taxon>Pirellulaceae</taxon>
        <taxon>Novipirellula</taxon>
    </lineage>
</organism>
<dbReference type="Proteomes" id="UP000316304">
    <property type="component" value="Unassembled WGS sequence"/>
</dbReference>
<dbReference type="EMBL" id="SJPT01000010">
    <property type="protein sequence ID" value="TWU17632.1"/>
    <property type="molecule type" value="Genomic_DNA"/>
</dbReference>
<feature type="transmembrane region" description="Helical" evidence="2">
    <location>
        <begin position="20"/>
        <end position="43"/>
    </location>
</feature>
<keyword evidence="2" id="KW-0812">Transmembrane</keyword>
<dbReference type="AlphaFoldDB" id="A0A5C6C0K0"/>
<sequence>MLLLPLLLLWARTPMYFSRYLMGCLIPTTSLIAVLTPLFVVAIDGHVVASDRSTSDTAGVVPDGDSDRVSQPSALDSLSPGGKVNHPENTHYNSLRHQLRDGSVIPPITGQISMSGRRWLFTPVQEKGTQAVLPGNSLRQINIESRESLRSNAASVVFESSLRSFAETASEKPSNPEVKSYELVENLVLERVVNAIRADANDNQWTITAQATEFFKDNRLILLTAQRSGK</sequence>
<feature type="region of interest" description="Disordered" evidence="1">
    <location>
        <begin position="53"/>
        <end position="90"/>
    </location>
</feature>
<evidence type="ECO:0000256" key="1">
    <source>
        <dbReference type="SAM" id="MobiDB-lite"/>
    </source>
</evidence>
<keyword evidence="2" id="KW-0472">Membrane</keyword>
<keyword evidence="2" id="KW-1133">Transmembrane helix</keyword>
<accession>A0A5C6C0K0</accession>
<reference evidence="3 4" key="1">
    <citation type="submission" date="2019-02" db="EMBL/GenBank/DDBJ databases">
        <title>Deep-cultivation of Planctomycetes and their phenomic and genomic characterization uncovers novel biology.</title>
        <authorList>
            <person name="Wiegand S."/>
            <person name="Jogler M."/>
            <person name="Boedeker C."/>
            <person name="Pinto D."/>
            <person name="Vollmers J."/>
            <person name="Rivas-Marin E."/>
            <person name="Kohn T."/>
            <person name="Peeters S.H."/>
            <person name="Heuer A."/>
            <person name="Rast P."/>
            <person name="Oberbeckmann S."/>
            <person name="Bunk B."/>
            <person name="Jeske O."/>
            <person name="Meyerdierks A."/>
            <person name="Storesund J.E."/>
            <person name="Kallscheuer N."/>
            <person name="Luecker S."/>
            <person name="Lage O.M."/>
            <person name="Pohl T."/>
            <person name="Merkel B.J."/>
            <person name="Hornburger P."/>
            <person name="Mueller R.-W."/>
            <person name="Bruemmer F."/>
            <person name="Labrenz M."/>
            <person name="Spormann A.M."/>
            <person name="Op Den Camp H."/>
            <person name="Overmann J."/>
            <person name="Amann R."/>
            <person name="Jetten M.S.M."/>
            <person name="Mascher T."/>
            <person name="Medema M.H."/>
            <person name="Devos D.P."/>
            <person name="Kaster A.-K."/>
            <person name="Ovreas L."/>
            <person name="Rohde M."/>
            <person name="Galperin M.Y."/>
            <person name="Jogler C."/>
        </authorList>
    </citation>
    <scope>NUCLEOTIDE SEQUENCE [LARGE SCALE GENOMIC DNA]</scope>
    <source>
        <strain evidence="3 4">Pla52o</strain>
    </source>
</reference>
<evidence type="ECO:0000313" key="4">
    <source>
        <dbReference type="Proteomes" id="UP000316304"/>
    </source>
</evidence>